<sequence length="135" mass="15253">MVVRVSTPRLERIHTDVARLRFATDDGWRGVLPGHEPSRTTLVPGPIALVTREQAGERLRWLATEGGLITIGSAEVVITTRWATHSDTLEQLSEAVRVRDRAREQVELEARELARRHELAVRRALIALQRKVARP</sequence>
<keyword evidence="1" id="KW-0139">CF(1)</keyword>
<evidence type="ECO:0000313" key="3">
    <source>
        <dbReference type="EMBL" id="ACJ66830.1"/>
    </source>
</evidence>
<protein>
    <submittedName>
        <fullName evidence="3">ATP synthase F1 epsilon subunit</fullName>
    </submittedName>
</protein>
<feature type="domain" description="ATP synthase F1 complex delta/epsilon subunit N-terminal" evidence="2">
    <location>
        <begin position="3"/>
        <end position="81"/>
    </location>
</feature>
<evidence type="ECO:0000259" key="2">
    <source>
        <dbReference type="Pfam" id="PF02823"/>
    </source>
</evidence>
<evidence type="ECO:0000256" key="1">
    <source>
        <dbReference type="ARBA" id="ARBA00023196"/>
    </source>
</evidence>
<gene>
    <name evidence="3" type="primary">atpC</name>
</gene>
<dbReference type="AlphaFoldDB" id="C4N420"/>
<dbReference type="GO" id="GO:0045259">
    <property type="term" value="C:proton-transporting ATP synthase complex"/>
    <property type="evidence" value="ECO:0007669"/>
    <property type="project" value="UniProtKB-KW"/>
</dbReference>
<organism evidence="3">
    <name type="scientific">uncultured bacterium pSY1435</name>
    <dbReference type="NCBI Taxonomy" id="561717"/>
    <lineage>
        <taxon>Bacteria</taxon>
        <taxon>environmental samples</taxon>
    </lineage>
</organism>
<dbReference type="Pfam" id="PF02823">
    <property type="entry name" value="ATP-synt_DE_N"/>
    <property type="match status" value="1"/>
</dbReference>
<dbReference type="GO" id="GO:0015986">
    <property type="term" value="P:proton motive force-driven ATP synthesis"/>
    <property type="evidence" value="ECO:0007669"/>
    <property type="project" value="InterPro"/>
</dbReference>
<dbReference type="EMBL" id="FJ209046">
    <property type="protein sequence ID" value="ACJ66830.1"/>
    <property type="molecule type" value="Genomic_DNA"/>
</dbReference>
<proteinExistence type="predicted"/>
<keyword evidence="1" id="KW-0066">ATP synthesis</keyword>
<dbReference type="Gene3D" id="2.60.15.10">
    <property type="entry name" value="F0F1 ATP synthase delta/epsilon subunit, N-terminal"/>
    <property type="match status" value="1"/>
</dbReference>
<reference evidence="3" key="1">
    <citation type="journal article" date="2009" name="FEMS Microbiol. Lett.">
        <title>Production of porphyrin intermediates in Escherichia coli carrying soil metagenomic genes.</title>
        <authorList>
            <person name="Kim J.-S."/>
            <person name="Lim H.K."/>
            <person name="Lee M.H."/>
            <person name="Park J.-H."/>
            <person name="Hwang E.C."/>
            <person name="Moon B.J."/>
            <person name="Lee S.-W."/>
        </authorList>
    </citation>
    <scope>NUCLEOTIDE SEQUENCE</scope>
</reference>
<dbReference type="SUPFAM" id="SSF51344">
    <property type="entry name" value="Epsilon subunit of F1F0-ATP synthase N-terminal domain"/>
    <property type="match status" value="1"/>
</dbReference>
<dbReference type="InterPro" id="IPR036771">
    <property type="entry name" value="ATPsynth_dsu/esu_N"/>
</dbReference>
<name>C4N420_9BACT</name>
<dbReference type="InterPro" id="IPR020546">
    <property type="entry name" value="ATP_synth_F1_dsu/esu_N"/>
</dbReference>
<accession>C4N420</accession>